<proteinExistence type="predicted"/>
<accession>A0A7J7EV99</accession>
<protein>
    <submittedName>
        <fullName evidence="1">Uncharacterized protein</fullName>
    </submittedName>
</protein>
<gene>
    <name evidence="1" type="ORF">HPG69_000353</name>
</gene>
<dbReference type="AlphaFoldDB" id="A0A7J7EV99"/>
<evidence type="ECO:0000313" key="2">
    <source>
        <dbReference type="Proteomes" id="UP000551758"/>
    </source>
</evidence>
<feature type="non-terminal residue" evidence="1">
    <location>
        <position position="1"/>
    </location>
</feature>
<name>A0A7J7EV99_DICBM</name>
<comment type="caution">
    <text evidence="1">The sequence shown here is derived from an EMBL/GenBank/DDBJ whole genome shotgun (WGS) entry which is preliminary data.</text>
</comment>
<organism evidence="1 2">
    <name type="scientific">Diceros bicornis minor</name>
    <name type="common">South-central black rhinoceros</name>
    <dbReference type="NCBI Taxonomy" id="77932"/>
    <lineage>
        <taxon>Eukaryota</taxon>
        <taxon>Metazoa</taxon>
        <taxon>Chordata</taxon>
        <taxon>Craniata</taxon>
        <taxon>Vertebrata</taxon>
        <taxon>Euteleostomi</taxon>
        <taxon>Mammalia</taxon>
        <taxon>Eutheria</taxon>
        <taxon>Laurasiatheria</taxon>
        <taxon>Perissodactyla</taxon>
        <taxon>Rhinocerotidae</taxon>
        <taxon>Diceros</taxon>
    </lineage>
</organism>
<reference evidence="1 2" key="1">
    <citation type="journal article" date="2020" name="Mol. Biol. Evol.">
        <title>Interspecific Gene Flow and the Evolution of Specialization in Black and White Rhinoceros.</title>
        <authorList>
            <person name="Moodley Y."/>
            <person name="Westbury M.V."/>
            <person name="Russo I.M."/>
            <person name="Gopalakrishnan S."/>
            <person name="Rakotoarivelo A."/>
            <person name="Olsen R.A."/>
            <person name="Prost S."/>
            <person name="Tunstall T."/>
            <person name="Ryder O.A."/>
            <person name="Dalen L."/>
            <person name="Bruford M.W."/>
        </authorList>
    </citation>
    <scope>NUCLEOTIDE SEQUENCE [LARGE SCALE GENOMIC DNA]</scope>
    <source>
        <strain evidence="1">SBR-YM</strain>
        <tissue evidence="1">Skin</tissue>
    </source>
</reference>
<evidence type="ECO:0000313" key="1">
    <source>
        <dbReference type="EMBL" id="KAF5919752.1"/>
    </source>
</evidence>
<keyword evidence="2" id="KW-1185">Reference proteome</keyword>
<dbReference type="Proteomes" id="UP000551758">
    <property type="component" value="Unassembled WGS sequence"/>
</dbReference>
<sequence length="73" mass="8077">ITLEKQGRKSEFDVAVLCGSHELAFECDSRILTAMAMTTQQMRGCMVGQRRQPMAVAGVRGRAEGPRLPQLQE</sequence>
<dbReference type="EMBL" id="JACDTQ010002243">
    <property type="protein sequence ID" value="KAF5919752.1"/>
    <property type="molecule type" value="Genomic_DNA"/>
</dbReference>